<protein>
    <submittedName>
        <fullName evidence="3">DUF4157 domain-containing protein</fullName>
    </submittedName>
</protein>
<dbReference type="EMBL" id="JAHESF010000016">
    <property type="protein sequence ID" value="MBT1698668.1"/>
    <property type="molecule type" value="Genomic_DNA"/>
</dbReference>
<proteinExistence type="predicted"/>
<dbReference type="AlphaFoldDB" id="A0AAP2DNX9"/>
<dbReference type="InterPro" id="IPR025295">
    <property type="entry name" value="eCIS_core_dom"/>
</dbReference>
<dbReference type="Proteomes" id="UP001319200">
    <property type="component" value="Unassembled WGS sequence"/>
</dbReference>
<comment type="caution">
    <text evidence="3">The sequence shown here is derived from an EMBL/GenBank/DDBJ whole genome shotgun (WGS) entry which is preliminary data.</text>
</comment>
<feature type="region of interest" description="Disordered" evidence="1">
    <location>
        <begin position="270"/>
        <end position="343"/>
    </location>
</feature>
<evidence type="ECO:0000259" key="2">
    <source>
        <dbReference type="Pfam" id="PF13699"/>
    </source>
</evidence>
<dbReference type="Pfam" id="PF13699">
    <property type="entry name" value="eCIS_core"/>
    <property type="match status" value="1"/>
</dbReference>
<organism evidence="3 4">
    <name type="scientific">Chryseosolibacter histidini</name>
    <dbReference type="NCBI Taxonomy" id="2782349"/>
    <lineage>
        <taxon>Bacteria</taxon>
        <taxon>Pseudomonadati</taxon>
        <taxon>Bacteroidota</taxon>
        <taxon>Cytophagia</taxon>
        <taxon>Cytophagales</taxon>
        <taxon>Chryseotaleaceae</taxon>
        <taxon>Chryseosolibacter</taxon>
    </lineage>
</organism>
<evidence type="ECO:0000313" key="4">
    <source>
        <dbReference type="Proteomes" id="UP001319200"/>
    </source>
</evidence>
<reference evidence="3 4" key="1">
    <citation type="submission" date="2021-05" db="EMBL/GenBank/DDBJ databases">
        <title>A Polyphasic approach of four new species of the genus Ohtaekwangia: Ohtaekwangia histidinii sp. nov., Ohtaekwangia cretensis sp. nov., Ohtaekwangia indiensis sp. nov., Ohtaekwangia reichenbachii sp. nov. from diverse environment.</title>
        <authorList>
            <person name="Octaviana S."/>
        </authorList>
    </citation>
    <scope>NUCLEOTIDE SEQUENCE [LARGE SCALE GENOMIC DNA]</scope>
    <source>
        <strain evidence="3 4">PWU4</strain>
    </source>
</reference>
<accession>A0AAP2DNX9</accession>
<sequence length="478" mass="52774">MKVFDRLSRLITWPKAKDKHLPDGETVHDNRPESVTQRKEKELIAGSPRTVAQQQRFAESLAQPNNTGLPDTLKAGLENLSGLDLSPVRVHYNSSQPEQYKALAYAQGTDIHLAPGQQKHLPHEGWHVVQQLQQKVKPTHQLGNGQYVNDQTRLEREADEMGAKAAKGRASALQNASQANQKPVEASDSNVAQMKFKVSVVAPQSNDVRELSDDEITTIKSKLANNAAALAVFEIELATKSFIIIPNEGSDDANIARVIKFCVEEAAQKSGSGDSKWDESQSWKGALDRKKKKGVDSMGIQPTLVDEPRKRGHRGGRRHATAEKRMTEAVGEAETEEKKSHMGHLISHKLGGVDAAVNKAVTTEFQEKWQKVVESSVASALREGTLRPEQVRLKVTAYNLPGSKDVARALRIKVLLLDGAEGFVKMIDVTTTHECTIEPDASNRRAVQKVLEDWGQGKGNVYNWLRIHNGFPVEDEAN</sequence>
<dbReference type="RefSeq" id="WP_254165258.1">
    <property type="nucleotide sequence ID" value="NZ_JAHESF010000016.1"/>
</dbReference>
<gene>
    <name evidence="3" type="ORF">KK083_17375</name>
</gene>
<evidence type="ECO:0000256" key="1">
    <source>
        <dbReference type="SAM" id="MobiDB-lite"/>
    </source>
</evidence>
<name>A0AAP2DNX9_9BACT</name>
<feature type="domain" description="eCIS core" evidence="2">
    <location>
        <begin position="69"/>
        <end position="134"/>
    </location>
</feature>
<feature type="compositionally biased region" description="Basic residues" evidence="1">
    <location>
        <begin position="310"/>
        <end position="319"/>
    </location>
</feature>
<evidence type="ECO:0000313" key="3">
    <source>
        <dbReference type="EMBL" id="MBT1698668.1"/>
    </source>
</evidence>
<keyword evidence="4" id="KW-1185">Reference proteome</keyword>